<keyword evidence="5" id="KW-1133">Transmembrane helix</keyword>
<dbReference type="Gramene" id="TVU10423">
    <property type="protein sequence ID" value="TVU10423"/>
    <property type="gene ID" value="EJB05_43949"/>
</dbReference>
<keyword evidence="6" id="KW-0472">Membrane</keyword>
<dbReference type="InterPro" id="IPR030182">
    <property type="entry name" value="PUP_plant"/>
</dbReference>
<feature type="non-terminal residue" evidence="7">
    <location>
        <position position="1"/>
    </location>
</feature>
<evidence type="ECO:0000256" key="4">
    <source>
        <dbReference type="ARBA" id="ARBA00022692"/>
    </source>
</evidence>
<evidence type="ECO:0000256" key="2">
    <source>
        <dbReference type="ARBA" id="ARBA00006213"/>
    </source>
</evidence>
<evidence type="ECO:0000256" key="5">
    <source>
        <dbReference type="ARBA" id="ARBA00022989"/>
    </source>
</evidence>
<dbReference type="PANTHER" id="PTHR31376:SF10">
    <property type="entry name" value="PURINE PERMEASE 5-RELATED"/>
    <property type="match status" value="1"/>
</dbReference>
<dbReference type="Pfam" id="PF16913">
    <property type="entry name" value="PUNUT"/>
    <property type="match status" value="1"/>
</dbReference>
<comment type="similarity">
    <text evidence="2">Belongs to the purine permeases (TC 2.A.7.14) family.</text>
</comment>
<accession>A0A5J9TG83</accession>
<comment type="subcellular location">
    <subcellularLocation>
        <location evidence="1">Membrane</location>
    </subcellularLocation>
</comment>
<evidence type="ECO:0000313" key="8">
    <source>
        <dbReference type="Proteomes" id="UP000324897"/>
    </source>
</evidence>
<dbReference type="GO" id="GO:0005345">
    <property type="term" value="F:purine nucleobase transmembrane transporter activity"/>
    <property type="evidence" value="ECO:0007669"/>
    <property type="project" value="UniProtKB-ARBA"/>
</dbReference>
<dbReference type="Proteomes" id="UP000324897">
    <property type="component" value="Chromosome 3"/>
</dbReference>
<proteinExistence type="inferred from homology"/>
<dbReference type="GO" id="GO:0016020">
    <property type="term" value="C:membrane"/>
    <property type="evidence" value="ECO:0007669"/>
    <property type="project" value="UniProtKB-SubCell"/>
</dbReference>
<dbReference type="EMBL" id="RWGY01000039">
    <property type="protein sequence ID" value="TVU10423.1"/>
    <property type="molecule type" value="Genomic_DNA"/>
</dbReference>
<evidence type="ECO:0000313" key="7">
    <source>
        <dbReference type="EMBL" id="TVU10423.1"/>
    </source>
</evidence>
<evidence type="ECO:0000256" key="1">
    <source>
        <dbReference type="ARBA" id="ARBA00004370"/>
    </source>
</evidence>
<reference evidence="7 8" key="1">
    <citation type="journal article" date="2019" name="Sci. Rep.">
        <title>A high-quality genome of Eragrostis curvula grass provides insights into Poaceae evolution and supports new strategies to enhance forage quality.</title>
        <authorList>
            <person name="Carballo J."/>
            <person name="Santos B.A.C.M."/>
            <person name="Zappacosta D."/>
            <person name="Garbus I."/>
            <person name="Selva J.P."/>
            <person name="Gallo C.A."/>
            <person name="Diaz A."/>
            <person name="Albertini E."/>
            <person name="Caccamo M."/>
            <person name="Echenique V."/>
        </authorList>
    </citation>
    <scope>NUCLEOTIDE SEQUENCE [LARGE SCALE GENOMIC DNA]</scope>
    <source>
        <strain evidence="8">cv. Victoria</strain>
        <tissue evidence="7">Leaf</tissue>
    </source>
</reference>
<dbReference type="GO" id="GO:0015211">
    <property type="term" value="F:purine nucleoside transmembrane transporter activity"/>
    <property type="evidence" value="ECO:0007669"/>
    <property type="project" value="InterPro"/>
</dbReference>
<evidence type="ECO:0000256" key="3">
    <source>
        <dbReference type="ARBA" id="ARBA00022448"/>
    </source>
</evidence>
<sequence>MTFQLGVLGGTGVLFLASTVLAGVLNAIRVPLTSVAAVIWFHDPMSGFKDHTAAIVLHYYINNFEVEINVGGRKTLRSTETEYEPPSVAAVIWFHDPMSGFKILSLVITV</sequence>
<dbReference type="PANTHER" id="PTHR31376">
    <property type="entry name" value="OS09G0467300 PROTEIN-RELATED"/>
    <property type="match status" value="1"/>
</dbReference>
<dbReference type="AlphaFoldDB" id="A0A5J9TG83"/>
<keyword evidence="8" id="KW-1185">Reference proteome</keyword>
<name>A0A5J9TG83_9POAL</name>
<gene>
    <name evidence="7" type="ORF">EJB05_43949</name>
</gene>
<evidence type="ECO:0000256" key="6">
    <source>
        <dbReference type="ARBA" id="ARBA00023136"/>
    </source>
</evidence>
<comment type="caution">
    <text evidence="7">The sequence shown here is derived from an EMBL/GenBank/DDBJ whole genome shotgun (WGS) entry which is preliminary data.</text>
</comment>
<organism evidence="7 8">
    <name type="scientific">Eragrostis curvula</name>
    <name type="common">weeping love grass</name>
    <dbReference type="NCBI Taxonomy" id="38414"/>
    <lineage>
        <taxon>Eukaryota</taxon>
        <taxon>Viridiplantae</taxon>
        <taxon>Streptophyta</taxon>
        <taxon>Embryophyta</taxon>
        <taxon>Tracheophyta</taxon>
        <taxon>Spermatophyta</taxon>
        <taxon>Magnoliopsida</taxon>
        <taxon>Liliopsida</taxon>
        <taxon>Poales</taxon>
        <taxon>Poaceae</taxon>
        <taxon>PACMAD clade</taxon>
        <taxon>Chloridoideae</taxon>
        <taxon>Eragrostideae</taxon>
        <taxon>Eragrostidinae</taxon>
        <taxon>Eragrostis</taxon>
    </lineage>
</organism>
<protein>
    <submittedName>
        <fullName evidence="7">Uncharacterized protein</fullName>
    </submittedName>
</protein>
<keyword evidence="4" id="KW-0812">Transmembrane</keyword>
<keyword evidence="3" id="KW-0813">Transport</keyword>